<sequence>MIKVNKKNSIKKEIILEILESWANRTGIRNISFDVKVHQGIVNDVLILFKEGKRHQNTILDGWRLYKMYEYWCAYKYNLKIISGYKKPDWILEVDSKNIPGECKLYDDIKNSIRIHKEKKLHSYKQFKKDLHYIPVLVRNVKWGNFDLLYKVPVNDDPYFTFVNAPENIIENMDPNQFEDIVKETGFS</sequence>
<name>A0A0F8ZE97_9ZZZZ</name>
<accession>A0A0F8ZE97</accession>
<proteinExistence type="predicted"/>
<comment type="caution">
    <text evidence="1">The sequence shown here is derived from an EMBL/GenBank/DDBJ whole genome shotgun (WGS) entry which is preliminary data.</text>
</comment>
<evidence type="ECO:0000313" key="1">
    <source>
        <dbReference type="EMBL" id="KKK92073.1"/>
    </source>
</evidence>
<gene>
    <name evidence="1" type="ORF">LCGC14_2706560</name>
</gene>
<dbReference type="EMBL" id="LAZR01048377">
    <property type="protein sequence ID" value="KKK92073.1"/>
    <property type="molecule type" value="Genomic_DNA"/>
</dbReference>
<protein>
    <submittedName>
        <fullName evidence="1">Uncharacterized protein</fullName>
    </submittedName>
</protein>
<dbReference type="AlphaFoldDB" id="A0A0F8ZE97"/>
<feature type="non-terminal residue" evidence="1">
    <location>
        <position position="188"/>
    </location>
</feature>
<organism evidence="1">
    <name type="scientific">marine sediment metagenome</name>
    <dbReference type="NCBI Taxonomy" id="412755"/>
    <lineage>
        <taxon>unclassified sequences</taxon>
        <taxon>metagenomes</taxon>
        <taxon>ecological metagenomes</taxon>
    </lineage>
</organism>
<reference evidence="1" key="1">
    <citation type="journal article" date="2015" name="Nature">
        <title>Complex archaea that bridge the gap between prokaryotes and eukaryotes.</title>
        <authorList>
            <person name="Spang A."/>
            <person name="Saw J.H."/>
            <person name="Jorgensen S.L."/>
            <person name="Zaremba-Niedzwiedzka K."/>
            <person name="Martijn J."/>
            <person name="Lind A.E."/>
            <person name="van Eijk R."/>
            <person name="Schleper C."/>
            <person name="Guy L."/>
            <person name="Ettema T.J."/>
        </authorList>
    </citation>
    <scope>NUCLEOTIDE SEQUENCE</scope>
</reference>